<feature type="transmembrane region" description="Helical" evidence="7">
    <location>
        <begin position="258"/>
        <end position="281"/>
    </location>
</feature>
<sequence length="329" mass="36613">MSGKSTMIFKLKGLAIFSVICAHMADLPDTADAANTLCANFVKSIGCLGVPVFLLISGYLFVKSTDRPFLAFWKNKAKTILLPWLLWASVIYAYVSLRHGGNGVLAWVKFVIGVDTPFYYLTSLCILYLIYFTQKRNTVFIAVTAAISVVMNLATACFYDTLAQFINPFLNPVNWMVYFAAGMFIAQKRDLESIGKQLYKKRFVLLGAAVLIFAAVLIWGDYLAYWKPYSLPVFAVVFLLAAAFCCETNGGAKRDFWILAGEYSFAVYLLHSPVASIVLNLKNRLDLWPLTLAAPAAVFLFMVAAVFFIDRISEKLAVAKIVKPMLGIR</sequence>
<dbReference type="RefSeq" id="WP_249310999.1">
    <property type="nucleotide sequence ID" value="NZ_JACRSU010000001.1"/>
</dbReference>
<evidence type="ECO:0000259" key="8">
    <source>
        <dbReference type="Pfam" id="PF01757"/>
    </source>
</evidence>
<dbReference type="GO" id="GO:0016413">
    <property type="term" value="F:O-acetyltransferase activity"/>
    <property type="evidence" value="ECO:0007669"/>
    <property type="project" value="TreeGrafter"/>
</dbReference>
<feature type="transmembrane region" description="Helical" evidence="7">
    <location>
        <begin position="117"/>
        <end position="133"/>
    </location>
</feature>
<feature type="domain" description="Acyltransferase 3" evidence="8">
    <location>
        <begin position="11"/>
        <end position="307"/>
    </location>
</feature>
<name>A0A926DL16_9FIRM</name>
<keyword evidence="9" id="KW-0012">Acyltransferase</keyword>
<organism evidence="9 10">
    <name type="scientific">Congzhengia minquanensis</name>
    <dbReference type="NCBI Taxonomy" id="2763657"/>
    <lineage>
        <taxon>Bacteria</taxon>
        <taxon>Bacillati</taxon>
        <taxon>Bacillota</taxon>
        <taxon>Clostridia</taxon>
        <taxon>Eubacteriales</taxon>
        <taxon>Oscillospiraceae</taxon>
        <taxon>Congzhengia</taxon>
    </lineage>
</organism>
<keyword evidence="5 7" id="KW-1133">Transmembrane helix</keyword>
<evidence type="ECO:0000256" key="2">
    <source>
        <dbReference type="ARBA" id="ARBA00007400"/>
    </source>
</evidence>
<evidence type="ECO:0000256" key="5">
    <source>
        <dbReference type="ARBA" id="ARBA00022989"/>
    </source>
</evidence>
<dbReference type="PANTHER" id="PTHR40074">
    <property type="entry name" value="O-ACETYLTRANSFERASE WECH"/>
    <property type="match status" value="1"/>
</dbReference>
<dbReference type="PANTHER" id="PTHR40074:SF2">
    <property type="entry name" value="O-ACETYLTRANSFERASE WECH"/>
    <property type="match status" value="1"/>
</dbReference>
<keyword evidence="10" id="KW-1185">Reference proteome</keyword>
<dbReference type="Pfam" id="PF01757">
    <property type="entry name" value="Acyl_transf_3"/>
    <property type="match status" value="1"/>
</dbReference>
<comment type="similarity">
    <text evidence="2">Belongs to the acyltransferase 3 family.</text>
</comment>
<keyword evidence="6 7" id="KW-0472">Membrane</keyword>
<feature type="transmembrane region" description="Helical" evidence="7">
    <location>
        <begin position="229"/>
        <end position="246"/>
    </location>
</feature>
<comment type="subcellular location">
    <subcellularLocation>
        <location evidence="1">Cell membrane</location>
        <topology evidence="1">Multi-pass membrane protein</topology>
    </subcellularLocation>
</comment>
<dbReference type="InterPro" id="IPR002656">
    <property type="entry name" value="Acyl_transf_3_dom"/>
</dbReference>
<proteinExistence type="inferred from homology"/>
<dbReference type="GO" id="GO:0005886">
    <property type="term" value="C:plasma membrane"/>
    <property type="evidence" value="ECO:0007669"/>
    <property type="project" value="UniProtKB-SubCell"/>
</dbReference>
<feature type="transmembrane region" description="Helical" evidence="7">
    <location>
        <begin position="173"/>
        <end position="191"/>
    </location>
</feature>
<dbReference type="AlphaFoldDB" id="A0A926DL16"/>
<gene>
    <name evidence="9" type="ORF">H8698_02275</name>
</gene>
<evidence type="ECO:0000256" key="3">
    <source>
        <dbReference type="ARBA" id="ARBA00022475"/>
    </source>
</evidence>
<protein>
    <submittedName>
        <fullName evidence="9">Acyltransferase</fullName>
    </submittedName>
</protein>
<evidence type="ECO:0000256" key="1">
    <source>
        <dbReference type="ARBA" id="ARBA00004651"/>
    </source>
</evidence>
<keyword evidence="4 7" id="KW-0812">Transmembrane</keyword>
<evidence type="ECO:0000256" key="6">
    <source>
        <dbReference type="ARBA" id="ARBA00023136"/>
    </source>
</evidence>
<accession>A0A926DL16</accession>
<keyword evidence="3" id="KW-1003">Cell membrane</keyword>
<evidence type="ECO:0000313" key="9">
    <source>
        <dbReference type="EMBL" id="MBC8539801.1"/>
    </source>
</evidence>
<feature type="transmembrane region" description="Helical" evidence="7">
    <location>
        <begin position="287"/>
        <end position="309"/>
    </location>
</feature>
<dbReference type="EMBL" id="JACRSU010000001">
    <property type="protein sequence ID" value="MBC8539801.1"/>
    <property type="molecule type" value="Genomic_DNA"/>
</dbReference>
<dbReference type="GO" id="GO:0009246">
    <property type="term" value="P:enterobacterial common antigen biosynthetic process"/>
    <property type="evidence" value="ECO:0007669"/>
    <property type="project" value="TreeGrafter"/>
</dbReference>
<keyword evidence="9" id="KW-0808">Transferase</keyword>
<evidence type="ECO:0000256" key="4">
    <source>
        <dbReference type="ARBA" id="ARBA00022692"/>
    </source>
</evidence>
<dbReference type="Proteomes" id="UP000611762">
    <property type="component" value="Unassembled WGS sequence"/>
</dbReference>
<comment type="caution">
    <text evidence="9">The sequence shown here is derived from an EMBL/GenBank/DDBJ whole genome shotgun (WGS) entry which is preliminary data.</text>
</comment>
<evidence type="ECO:0000313" key="10">
    <source>
        <dbReference type="Proteomes" id="UP000611762"/>
    </source>
</evidence>
<reference evidence="9" key="1">
    <citation type="submission" date="2020-08" db="EMBL/GenBank/DDBJ databases">
        <title>Genome public.</title>
        <authorList>
            <person name="Liu C."/>
            <person name="Sun Q."/>
        </authorList>
    </citation>
    <scope>NUCLEOTIDE SEQUENCE</scope>
    <source>
        <strain evidence="9">H8</strain>
    </source>
</reference>
<feature type="transmembrane region" description="Helical" evidence="7">
    <location>
        <begin position="203"/>
        <end position="223"/>
    </location>
</feature>
<feature type="transmembrane region" description="Helical" evidence="7">
    <location>
        <begin position="81"/>
        <end position="97"/>
    </location>
</feature>
<feature type="transmembrane region" description="Helical" evidence="7">
    <location>
        <begin position="43"/>
        <end position="61"/>
    </location>
</feature>
<evidence type="ECO:0000256" key="7">
    <source>
        <dbReference type="SAM" id="Phobius"/>
    </source>
</evidence>
<feature type="transmembrane region" description="Helical" evidence="7">
    <location>
        <begin position="140"/>
        <end position="161"/>
    </location>
</feature>